<dbReference type="Proteomes" id="UP001234297">
    <property type="component" value="Chromosome 9"/>
</dbReference>
<evidence type="ECO:0000313" key="1">
    <source>
        <dbReference type="EMBL" id="KAJ8621450.1"/>
    </source>
</evidence>
<protein>
    <submittedName>
        <fullName evidence="1">Uncharacterized protein</fullName>
    </submittedName>
</protein>
<gene>
    <name evidence="1" type="ORF">MRB53_029979</name>
</gene>
<proteinExistence type="predicted"/>
<comment type="caution">
    <text evidence="1">The sequence shown here is derived from an EMBL/GenBank/DDBJ whole genome shotgun (WGS) entry which is preliminary data.</text>
</comment>
<evidence type="ECO:0000313" key="2">
    <source>
        <dbReference type="Proteomes" id="UP001234297"/>
    </source>
</evidence>
<name>A0ACC2KJX1_PERAE</name>
<organism evidence="1 2">
    <name type="scientific">Persea americana</name>
    <name type="common">Avocado</name>
    <dbReference type="NCBI Taxonomy" id="3435"/>
    <lineage>
        <taxon>Eukaryota</taxon>
        <taxon>Viridiplantae</taxon>
        <taxon>Streptophyta</taxon>
        <taxon>Embryophyta</taxon>
        <taxon>Tracheophyta</taxon>
        <taxon>Spermatophyta</taxon>
        <taxon>Magnoliopsida</taxon>
        <taxon>Magnoliidae</taxon>
        <taxon>Laurales</taxon>
        <taxon>Lauraceae</taxon>
        <taxon>Persea</taxon>
    </lineage>
</organism>
<dbReference type="EMBL" id="CM056817">
    <property type="protein sequence ID" value="KAJ8621450.1"/>
    <property type="molecule type" value="Genomic_DNA"/>
</dbReference>
<sequence>MITSTSTLSPLGDTQFGFRHLAIQTTIDQAERAHRIVSTMERASFDERANAAWADCVELFDDTINKLNRSVSSTNVESFEDAQTWLSAAVANHLTCQNGFIELNSSSHLTSLPSMWGNFSELLGNSLAINKAASVEVAATLSTKPSSGRRLLADKSFPTWVMAADRKLLQSSTVAADIVVAKDGSGNYKTISEAVAASVKLRSGTKRFVIHVKAGLYSENVEITRSMKNLMFIGDGIDSTIVTGSKNVQDGSTTFRSATFGKFVQILKTIFLVA</sequence>
<accession>A0ACC2KJX1</accession>
<keyword evidence="2" id="KW-1185">Reference proteome</keyword>
<reference evidence="1 2" key="1">
    <citation type="journal article" date="2022" name="Hortic Res">
        <title>A haplotype resolved chromosomal level avocado genome allows analysis of novel avocado genes.</title>
        <authorList>
            <person name="Nath O."/>
            <person name="Fletcher S.J."/>
            <person name="Hayward A."/>
            <person name="Shaw L.M."/>
            <person name="Masouleh A.K."/>
            <person name="Furtado A."/>
            <person name="Henry R.J."/>
            <person name="Mitter N."/>
        </authorList>
    </citation>
    <scope>NUCLEOTIDE SEQUENCE [LARGE SCALE GENOMIC DNA]</scope>
    <source>
        <strain evidence="2">cv. Hass</strain>
    </source>
</reference>